<protein>
    <submittedName>
        <fullName evidence="7">TlpA family protein disulfide reductase</fullName>
    </submittedName>
</protein>
<evidence type="ECO:0000313" key="7">
    <source>
        <dbReference type="EMBL" id="TYR37835.1"/>
    </source>
</evidence>
<dbReference type="Pfam" id="PF00578">
    <property type="entry name" value="AhpC-TSA"/>
    <property type="match status" value="1"/>
</dbReference>
<dbReference type="InterPro" id="IPR050553">
    <property type="entry name" value="Thioredoxin_ResA/DsbE_sf"/>
</dbReference>
<dbReference type="Proteomes" id="UP000322362">
    <property type="component" value="Unassembled WGS sequence"/>
</dbReference>
<evidence type="ECO:0000256" key="3">
    <source>
        <dbReference type="ARBA" id="ARBA00023157"/>
    </source>
</evidence>
<dbReference type="Gene3D" id="3.40.30.10">
    <property type="entry name" value="Glutaredoxin"/>
    <property type="match status" value="1"/>
</dbReference>
<dbReference type="GO" id="GO:0030313">
    <property type="term" value="C:cell envelope"/>
    <property type="evidence" value="ECO:0007669"/>
    <property type="project" value="UniProtKB-SubCell"/>
</dbReference>
<dbReference type="GO" id="GO:0016209">
    <property type="term" value="F:antioxidant activity"/>
    <property type="evidence" value="ECO:0007669"/>
    <property type="project" value="InterPro"/>
</dbReference>
<keyword evidence="8" id="KW-1185">Reference proteome</keyword>
<dbReference type="PROSITE" id="PS51352">
    <property type="entry name" value="THIOREDOXIN_2"/>
    <property type="match status" value="1"/>
</dbReference>
<feature type="signal peptide" evidence="5">
    <location>
        <begin position="1"/>
        <end position="20"/>
    </location>
</feature>
<gene>
    <name evidence="7" type="ORF">FXV77_00670</name>
</gene>
<reference evidence="7 8" key="1">
    <citation type="submission" date="2019-08" db="EMBL/GenBank/DDBJ databases">
        <title>Phlebobacter frassis gen. nov. sp. nov., a new member of family Sphingobacteriaceae isolated from sand fly rearing media.</title>
        <authorList>
            <person name="Kakumanu M.L."/>
            <person name="Marayati B.F."/>
            <person name="Wada-Katsumata A."/>
            <person name="Wasserberg G."/>
            <person name="Schal C."/>
            <person name="Apperson C.S."/>
            <person name="Ponnusamy L."/>
        </authorList>
    </citation>
    <scope>NUCLEOTIDE SEQUENCE [LARGE SCALE GENOMIC DNA]</scope>
    <source>
        <strain evidence="7 8">SSI9</strain>
    </source>
</reference>
<keyword evidence="4" id="KW-0676">Redox-active center</keyword>
<dbReference type="SUPFAM" id="SSF52833">
    <property type="entry name" value="Thioredoxin-like"/>
    <property type="match status" value="1"/>
</dbReference>
<organism evidence="7 8">
    <name type="scientific">Sphingobacterium phlebotomi</name>
    <dbReference type="NCBI Taxonomy" id="2605433"/>
    <lineage>
        <taxon>Bacteria</taxon>
        <taxon>Pseudomonadati</taxon>
        <taxon>Bacteroidota</taxon>
        <taxon>Sphingobacteriia</taxon>
        <taxon>Sphingobacteriales</taxon>
        <taxon>Sphingobacteriaceae</taxon>
        <taxon>Sphingobacterium</taxon>
    </lineage>
</organism>
<keyword evidence="5" id="KW-0732">Signal</keyword>
<dbReference type="EMBL" id="VTAV01000001">
    <property type="protein sequence ID" value="TYR37835.1"/>
    <property type="molecule type" value="Genomic_DNA"/>
</dbReference>
<evidence type="ECO:0000256" key="4">
    <source>
        <dbReference type="ARBA" id="ARBA00023284"/>
    </source>
</evidence>
<feature type="domain" description="Thioredoxin" evidence="6">
    <location>
        <begin position="111"/>
        <end position="248"/>
    </location>
</feature>
<dbReference type="InterPro" id="IPR036249">
    <property type="entry name" value="Thioredoxin-like_sf"/>
</dbReference>
<keyword evidence="3" id="KW-1015">Disulfide bond</keyword>
<comment type="subcellular location">
    <subcellularLocation>
        <location evidence="1">Cell envelope</location>
    </subcellularLocation>
</comment>
<evidence type="ECO:0000259" key="6">
    <source>
        <dbReference type="PROSITE" id="PS51352"/>
    </source>
</evidence>
<keyword evidence="2" id="KW-0201">Cytochrome c-type biogenesis</keyword>
<dbReference type="PANTHER" id="PTHR42852:SF6">
    <property type="entry name" value="THIOL:DISULFIDE INTERCHANGE PROTEIN DSBE"/>
    <property type="match status" value="1"/>
</dbReference>
<dbReference type="RefSeq" id="WP_148917300.1">
    <property type="nucleotide sequence ID" value="NZ_VTAV01000001.1"/>
</dbReference>
<evidence type="ECO:0000313" key="8">
    <source>
        <dbReference type="Proteomes" id="UP000322362"/>
    </source>
</evidence>
<dbReference type="InterPro" id="IPR013766">
    <property type="entry name" value="Thioredoxin_domain"/>
</dbReference>
<comment type="caution">
    <text evidence="7">The sequence shown here is derived from an EMBL/GenBank/DDBJ whole genome shotgun (WGS) entry which is preliminary data.</text>
</comment>
<sequence length="248" mass="28200">MKRLLLLFVACCTYIANINAQEDLKAELKELLSRPLESDMKYNEFIAQAVTGFVKKHPDSFVSLDAMDHLLLPIPQDAHIIEPLYQLLSEEVKNSPKGMKTGQVVNQLKSIAIGAQAPEFVQYDVDEKEVKLSDFKGQYVLIDFWASWCKPCRAENPVLVRAFDRFKQQNFTILGITLDVEKAAWEKAIQEDGLIWKQVGDVKTRQNTAADLYYVQAIPQNFLLDPSGKIVAKNIRGDELEEILEQIL</sequence>
<name>A0A5D4HE34_9SPHI</name>
<dbReference type="AlphaFoldDB" id="A0A5D4HE34"/>
<accession>A0A5D4HE34</accession>
<evidence type="ECO:0000256" key="2">
    <source>
        <dbReference type="ARBA" id="ARBA00022748"/>
    </source>
</evidence>
<dbReference type="CDD" id="cd02966">
    <property type="entry name" value="TlpA_like_family"/>
    <property type="match status" value="1"/>
</dbReference>
<proteinExistence type="predicted"/>
<dbReference type="GO" id="GO:0017004">
    <property type="term" value="P:cytochrome complex assembly"/>
    <property type="evidence" value="ECO:0007669"/>
    <property type="project" value="UniProtKB-KW"/>
</dbReference>
<evidence type="ECO:0000256" key="1">
    <source>
        <dbReference type="ARBA" id="ARBA00004196"/>
    </source>
</evidence>
<feature type="chain" id="PRO_5023036350" evidence="5">
    <location>
        <begin position="21"/>
        <end position="248"/>
    </location>
</feature>
<dbReference type="PANTHER" id="PTHR42852">
    <property type="entry name" value="THIOL:DISULFIDE INTERCHANGE PROTEIN DSBE"/>
    <property type="match status" value="1"/>
</dbReference>
<evidence type="ECO:0000256" key="5">
    <source>
        <dbReference type="SAM" id="SignalP"/>
    </source>
</evidence>
<dbReference type="InterPro" id="IPR000866">
    <property type="entry name" value="AhpC/TSA"/>
</dbReference>
<dbReference type="GO" id="GO:0016491">
    <property type="term" value="F:oxidoreductase activity"/>
    <property type="evidence" value="ECO:0007669"/>
    <property type="project" value="InterPro"/>
</dbReference>